<dbReference type="InterPro" id="IPR006321">
    <property type="entry name" value="PilT/PilU"/>
</dbReference>
<feature type="domain" description="Bacterial type II secretion system protein E" evidence="2">
    <location>
        <begin position="194"/>
        <end position="208"/>
    </location>
</feature>
<dbReference type="InterPro" id="IPR050921">
    <property type="entry name" value="T4SS_GSP_E_ATPase"/>
</dbReference>
<dbReference type="InterPro" id="IPR027417">
    <property type="entry name" value="P-loop_NTPase"/>
</dbReference>
<evidence type="ECO:0000259" key="2">
    <source>
        <dbReference type="PROSITE" id="PS00662"/>
    </source>
</evidence>
<dbReference type="EMBL" id="BMOL01000002">
    <property type="protein sequence ID" value="GGL71217.1"/>
    <property type="molecule type" value="Genomic_DNA"/>
</dbReference>
<keyword evidence="4" id="KW-1185">Reference proteome</keyword>
<dbReference type="PANTHER" id="PTHR30486:SF12">
    <property type="entry name" value="TYPE IV PILUS ATPASE PILU"/>
    <property type="match status" value="1"/>
</dbReference>
<dbReference type="Gene3D" id="3.30.450.90">
    <property type="match status" value="1"/>
</dbReference>
<organism evidence="3 4">
    <name type="scientific">Deinococcus aerolatus</name>
    <dbReference type="NCBI Taxonomy" id="522487"/>
    <lineage>
        <taxon>Bacteria</taxon>
        <taxon>Thermotogati</taxon>
        <taxon>Deinococcota</taxon>
        <taxon>Deinococci</taxon>
        <taxon>Deinococcales</taxon>
        <taxon>Deinococcaceae</taxon>
        <taxon>Deinococcus</taxon>
    </lineage>
</organism>
<accession>A0ABQ2G1V5</accession>
<dbReference type="Pfam" id="PF00437">
    <property type="entry name" value="T2SSE"/>
    <property type="match status" value="1"/>
</dbReference>
<evidence type="ECO:0000313" key="4">
    <source>
        <dbReference type="Proteomes" id="UP000639973"/>
    </source>
</evidence>
<dbReference type="PROSITE" id="PS00662">
    <property type="entry name" value="T2SP_E"/>
    <property type="match status" value="1"/>
</dbReference>
<sequence>MTLDELLQEMVGRRASDIHLHAGSPPMGRVDGHLVAFGAQALMPPDTALLAQALMSAEQWDDFAYRNELDLAYGVSGLGRFRCNIFRQRGSVGIVMRVVTDAVPGFESLGLPAGVLQGLAEAPRGLILVTGPTGSGKSTTLASLIDHINCTFASNVITVEDPIEILHRNKKSIVVQREIGTDTRDFRTALKYAMRQDPDVIMIGEMRDKETVEAALSAAQTGHLVLSTLHTQDAVRSVNRIIDFFAPYERAQVRLQLAETLVGIVSQRLLRRSDGVGRALALEVMLNTPLIQEYIKDEAKTPLIKDALMEDNIRGMHTFDQHLAQLYQHNMITMDEALNAASSPHELKLMVTRSGHGY</sequence>
<dbReference type="Gene3D" id="3.40.50.300">
    <property type="entry name" value="P-loop containing nucleotide triphosphate hydrolases"/>
    <property type="match status" value="1"/>
</dbReference>
<gene>
    <name evidence="3" type="ORF">GCM10010840_06620</name>
</gene>
<dbReference type="RefSeq" id="WP_188969022.1">
    <property type="nucleotide sequence ID" value="NZ_BMOL01000002.1"/>
</dbReference>
<dbReference type="Proteomes" id="UP000639973">
    <property type="component" value="Unassembled WGS sequence"/>
</dbReference>
<dbReference type="SMART" id="SM00382">
    <property type="entry name" value="AAA"/>
    <property type="match status" value="1"/>
</dbReference>
<dbReference type="CDD" id="cd01131">
    <property type="entry name" value="PilT"/>
    <property type="match status" value="1"/>
</dbReference>
<evidence type="ECO:0000313" key="3">
    <source>
        <dbReference type="EMBL" id="GGL71217.1"/>
    </source>
</evidence>
<protein>
    <submittedName>
        <fullName evidence="3">Twitching motility protein PilT</fullName>
    </submittedName>
</protein>
<proteinExistence type="inferred from homology"/>
<reference evidence="4" key="1">
    <citation type="journal article" date="2019" name="Int. J. Syst. Evol. Microbiol.">
        <title>The Global Catalogue of Microorganisms (GCM) 10K type strain sequencing project: providing services to taxonomists for standard genome sequencing and annotation.</title>
        <authorList>
            <consortium name="The Broad Institute Genomics Platform"/>
            <consortium name="The Broad Institute Genome Sequencing Center for Infectious Disease"/>
            <person name="Wu L."/>
            <person name="Ma J."/>
        </authorList>
    </citation>
    <scope>NUCLEOTIDE SEQUENCE [LARGE SCALE GENOMIC DNA]</scope>
    <source>
        <strain evidence="4">JCM 15442</strain>
    </source>
</reference>
<dbReference type="NCBIfam" id="TIGR01420">
    <property type="entry name" value="pilT_fam"/>
    <property type="match status" value="1"/>
</dbReference>
<comment type="similarity">
    <text evidence="1">Belongs to the GSP E family.</text>
</comment>
<dbReference type="InterPro" id="IPR001482">
    <property type="entry name" value="T2SS/T4SS_dom"/>
</dbReference>
<name>A0ABQ2G1V5_9DEIO</name>
<comment type="caution">
    <text evidence="3">The sequence shown here is derived from an EMBL/GenBank/DDBJ whole genome shotgun (WGS) entry which is preliminary data.</text>
</comment>
<evidence type="ECO:0000256" key="1">
    <source>
        <dbReference type="ARBA" id="ARBA00006611"/>
    </source>
</evidence>
<dbReference type="PANTHER" id="PTHR30486">
    <property type="entry name" value="TWITCHING MOTILITY PROTEIN PILT"/>
    <property type="match status" value="1"/>
</dbReference>
<dbReference type="InterPro" id="IPR003593">
    <property type="entry name" value="AAA+_ATPase"/>
</dbReference>
<dbReference type="SUPFAM" id="SSF52540">
    <property type="entry name" value="P-loop containing nucleoside triphosphate hydrolases"/>
    <property type="match status" value="1"/>
</dbReference>